<dbReference type="GO" id="GO:0016614">
    <property type="term" value="F:oxidoreductase activity, acting on CH-OH group of donors"/>
    <property type="evidence" value="ECO:0007669"/>
    <property type="project" value="InterPro"/>
</dbReference>
<evidence type="ECO:0000256" key="5">
    <source>
        <dbReference type="ARBA" id="ARBA00022827"/>
    </source>
</evidence>
<keyword evidence="7" id="KW-0325">Glycoprotein</keyword>
<proteinExistence type="inferred from homology"/>
<reference evidence="9" key="1">
    <citation type="journal article" date="2020" name="New Phytol.">
        <title>Comparative genomics reveals dynamic genome evolution in host specialist ectomycorrhizal fungi.</title>
        <authorList>
            <person name="Lofgren L.A."/>
            <person name="Nguyen N.H."/>
            <person name="Vilgalys R."/>
            <person name="Ruytinx J."/>
            <person name="Liao H.L."/>
            <person name="Branco S."/>
            <person name="Kuo A."/>
            <person name="LaButti K."/>
            <person name="Lipzen A."/>
            <person name="Andreopoulos W."/>
            <person name="Pangilinan J."/>
            <person name="Riley R."/>
            <person name="Hundley H."/>
            <person name="Na H."/>
            <person name="Barry K."/>
            <person name="Grigoriev I.V."/>
            <person name="Stajich J.E."/>
            <person name="Kennedy P.G."/>
        </authorList>
    </citation>
    <scope>NUCLEOTIDE SEQUENCE</scope>
    <source>
        <strain evidence="9">DOB743</strain>
    </source>
</reference>
<evidence type="ECO:0000256" key="2">
    <source>
        <dbReference type="ARBA" id="ARBA00010790"/>
    </source>
</evidence>
<feature type="non-terminal residue" evidence="9">
    <location>
        <position position="103"/>
    </location>
</feature>
<evidence type="ECO:0000256" key="7">
    <source>
        <dbReference type="ARBA" id="ARBA00023180"/>
    </source>
</evidence>
<dbReference type="InterPro" id="IPR036188">
    <property type="entry name" value="FAD/NAD-bd_sf"/>
</dbReference>
<keyword evidence="10" id="KW-1185">Reference proteome</keyword>
<evidence type="ECO:0000259" key="8">
    <source>
        <dbReference type="PROSITE" id="PS00624"/>
    </source>
</evidence>
<evidence type="ECO:0000256" key="1">
    <source>
        <dbReference type="ARBA" id="ARBA00001974"/>
    </source>
</evidence>
<feature type="non-terminal residue" evidence="9">
    <location>
        <position position="1"/>
    </location>
</feature>
<dbReference type="EMBL" id="JABBWD010000119">
    <property type="protein sequence ID" value="KAG1764775.1"/>
    <property type="molecule type" value="Genomic_DNA"/>
</dbReference>
<evidence type="ECO:0000256" key="4">
    <source>
        <dbReference type="ARBA" id="ARBA00022729"/>
    </source>
</evidence>
<dbReference type="AlphaFoldDB" id="A0A9P6ZH25"/>
<keyword evidence="3" id="KW-0285">Flavoprotein</keyword>
<gene>
    <name evidence="9" type="ORF">EV702DRAFT_920807</name>
</gene>
<dbReference type="InterPro" id="IPR000172">
    <property type="entry name" value="GMC_OxRdtase_N"/>
</dbReference>
<name>A0A9P6ZH25_9AGAM</name>
<comment type="similarity">
    <text evidence="2">Belongs to the GMC oxidoreductase family.</text>
</comment>
<organism evidence="9 10">
    <name type="scientific">Suillus placidus</name>
    <dbReference type="NCBI Taxonomy" id="48579"/>
    <lineage>
        <taxon>Eukaryota</taxon>
        <taxon>Fungi</taxon>
        <taxon>Dikarya</taxon>
        <taxon>Basidiomycota</taxon>
        <taxon>Agaricomycotina</taxon>
        <taxon>Agaricomycetes</taxon>
        <taxon>Agaricomycetidae</taxon>
        <taxon>Boletales</taxon>
        <taxon>Suillineae</taxon>
        <taxon>Suillaceae</taxon>
        <taxon>Suillus</taxon>
    </lineage>
</organism>
<keyword evidence="4" id="KW-0732">Signal</keyword>
<dbReference type="PANTHER" id="PTHR11552">
    <property type="entry name" value="GLUCOSE-METHANOL-CHOLINE GMC OXIDOREDUCTASE"/>
    <property type="match status" value="1"/>
</dbReference>
<comment type="caution">
    <text evidence="9">The sequence shown here is derived from an EMBL/GenBank/DDBJ whole genome shotgun (WGS) entry which is preliminary data.</text>
</comment>
<keyword evidence="6" id="KW-0560">Oxidoreductase</keyword>
<keyword evidence="5" id="KW-0274">FAD</keyword>
<evidence type="ECO:0000313" key="10">
    <source>
        <dbReference type="Proteomes" id="UP000714275"/>
    </source>
</evidence>
<dbReference type="Gene3D" id="3.50.50.60">
    <property type="entry name" value="FAD/NAD(P)-binding domain"/>
    <property type="match status" value="1"/>
</dbReference>
<dbReference type="SUPFAM" id="SSF51905">
    <property type="entry name" value="FAD/NAD(P)-binding domain"/>
    <property type="match status" value="1"/>
</dbReference>
<dbReference type="PANTHER" id="PTHR11552:SF201">
    <property type="entry name" value="GLUCOSE-METHANOL-CHOLINE OXIDOREDUCTASE N-TERMINAL DOMAIN-CONTAINING PROTEIN"/>
    <property type="match status" value="1"/>
</dbReference>
<evidence type="ECO:0000256" key="6">
    <source>
        <dbReference type="ARBA" id="ARBA00023002"/>
    </source>
</evidence>
<comment type="cofactor">
    <cofactor evidence="1">
        <name>FAD</name>
        <dbReference type="ChEBI" id="CHEBI:57692"/>
    </cofactor>
</comment>
<feature type="domain" description="Glucose-methanol-choline oxidoreductase N-terminal" evidence="8">
    <location>
        <begin position="60"/>
        <end position="74"/>
    </location>
</feature>
<evidence type="ECO:0000313" key="9">
    <source>
        <dbReference type="EMBL" id="KAG1764775.1"/>
    </source>
</evidence>
<dbReference type="InterPro" id="IPR012132">
    <property type="entry name" value="GMC_OxRdtase"/>
</dbReference>
<dbReference type="OrthoDB" id="269227at2759"/>
<evidence type="ECO:0000256" key="3">
    <source>
        <dbReference type="ARBA" id="ARBA00022630"/>
    </source>
</evidence>
<dbReference type="Pfam" id="PF00732">
    <property type="entry name" value="GMC_oxred_N"/>
    <property type="match status" value="1"/>
</dbReference>
<dbReference type="PROSITE" id="PS00624">
    <property type="entry name" value="GMC_OXRED_2"/>
    <property type="match status" value="1"/>
</dbReference>
<protein>
    <submittedName>
        <fullName evidence="9">Glucose-methanol-choline oxidoreductase</fullName>
    </submittedName>
</protein>
<dbReference type="GO" id="GO:0050660">
    <property type="term" value="F:flavin adenine dinucleotide binding"/>
    <property type="evidence" value="ECO:0007669"/>
    <property type="project" value="InterPro"/>
</dbReference>
<dbReference type="Proteomes" id="UP000714275">
    <property type="component" value="Unassembled WGS sequence"/>
</dbReference>
<sequence length="103" mass="10797">CNYSDVVAGRANLKVLVKAYVTEIVTTNVNGLITATGVKFVESDDTYTANVAGEVCLTAGAIMSPQILELSGIGDPAVLERAGIEVKLDLPGVGMNVQEHLYT</sequence>
<accession>A0A9P6ZH25</accession>